<proteinExistence type="predicted"/>
<dbReference type="Proteomes" id="UP001281410">
    <property type="component" value="Unassembled WGS sequence"/>
</dbReference>
<evidence type="ECO:0000259" key="1">
    <source>
        <dbReference type="Pfam" id="PF13966"/>
    </source>
</evidence>
<sequence length="77" mass="8768">MAGLPGSSGLIGSEAWWKFLWRVELPHKVKVFIWKACHNLIPTMVNLTKRGVPLKPIFPLCKKKKETTLHVVWGCKS</sequence>
<organism evidence="2 3">
    <name type="scientific">Dipteronia sinensis</name>
    <dbReference type="NCBI Taxonomy" id="43782"/>
    <lineage>
        <taxon>Eukaryota</taxon>
        <taxon>Viridiplantae</taxon>
        <taxon>Streptophyta</taxon>
        <taxon>Embryophyta</taxon>
        <taxon>Tracheophyta</taxon>
        <taxon>Spermatophyta</taxon>
        <taxon>Magnoliopsida</taxon>
        <taxon>eudicotyledons</taxon>
        <taxon>Gunneridae</taxon>
        <taxon>Pentapetalae</taxon>
        <taxon>rosids</taxon>
        <taxon>malvids</taxon>
        <taxon>Sapindales</taxon>
        <taxon>Sapindaceae</taxon>
        <taxon>Hippocastanoideae</taxon>
        <taxon>Acereae</taxon>
        <taxon>Dipteronia</taxon>
    </lineage>
</organism>
<dbReference type="EMBL" id="JANJYJ010000003">
    <property type="protein sequence ID" value="KAK3221517.1"/>
    <property type="molecule type" value="Genomic_DNA"/>
</dbReference>
<evidence type="ECO:0000313" key="3">
    <source>
        <dbReference type="Proteomes" id="UP001281410"/>
    </source>
</evidence>
<dbReference type="AlphaFoldDB" id="A0AAE0AQ46"/>
<feature type="domain" description="Reverse transcriptase zinc-binding" evidence="1">
    <location>
        <begin position="14"/>
        <end position="76"/>
    </location>
</feature>
<dbReference type="InterPro" id="IPR026960">
    <property type="entry name" value="RVT-Znf"/>
</dbReference>
<evidence type="ECO:0000313" key="2">
    <source>
        <dbReference type="EMBL" id="KAK3221517.1"/>
    </source>
</evidence>
<accession>A0AAE0AQ46</accession>
<comment type="caution">
    <text evidence="2">The sequence shown here is derived from an EMBL/GenBank/DDBJ whole genome shotgun (WGS) entry which is preliminary data.</text>
</comment>
<name>A0AAE0AQ46_9ROSI</name>
<gene>
    <name evidence="2" type="ORF">Dsin_008542</name>
</gene>
<dbReference type="Pfam" id="PF13966">
    <property type="entry name" value="zf-RVT"/>
    <property type="match status" value="1"/>
</dbReference>
<reference evidence="2" key="1">
    <citation type="journal article" date="2023" name="Plant J.">
        <title>Genome sequences and population genomics provide insights into the demographic history, inbreeding, and mutation load of two 'living fossil' tree species of Dipteronia.</title>
        <authorList>
            <person name="Feng Y."/>
            <person name="Comes H.P."/>
            <person name="Chen J."/>
            <person name="Zhu S."/>
            <person name="Lu R."/>
            <person name="Zhang X."/>
            <person name="Li P."/>
            <person name="Qiu J."/>
            <person name="Olsen K.M."/>
            <person name="Qiu Y."/>
        </authorList>
    </citation>
    <scope>NUCLEOTIDE SEQUENCE</scope>
    <source>
        <strain evidence="2">NBL</strain>
    </source>
</reference>
<keyword evidence="3" id="KW-1185">Reference proteome</keyword>
<protein>
    <recommendedName>
        <fullName evidence="1">Reverse transcriptase zinc-binding domain-containing protein</fullName>
    </recommendedName>
</protein>